<feature type="transmembrane region" description="Helical" evidence="1">
    <location>
        <begin position="101"/>
        <end position="118"/>
    </location>
</feature>
<evidence type="ECO:0000313" key="3">
    <source>
        <dbReference type="Proteomes" id="UP000316360"/>
    </source>
</evidence>
<dbReference type="Proteomes" id="UP000316360">
    <property type="component" value="Unassembled WGS sequence"/>
</dbReference>
<protein>
    <recommendedName>
        <fullName evidence="4">Fis family transcriptional regulator</fullName>
    </recommendedName>
</protein>
<dbReference type="PIRSF" id="PIRSF004923">
    <property type="entry name" value="RseC"/>
    <property type="match status" value="1"/>
</dbReference>
<keyword evidence="1" id="KW-0812">Transmembrane</keyword>
<keyword evidence="1" id="KW-0472">Membrane</keyword>
<accession>A0A523RQF5</accession>
<keyword evidence="1" id="KW-1133">Transmembrane helix</keyword>
<dbReference type="AlphaFoldDB" id="A0A523RQF5"/>
<name>A0A523RQF5_UNCAE</name>
<dbReference type="EMBL" id="SOKJ01000396">
    <property type="protein sequence ID" value="TET07881.1"/>
    <property type="molecule type" value="Genomic_DNA"/>
</dbReference>
<evidence type="ECO:0008006" key="4">
    <source>
        <dbReference type="Google" id="ProtNLM"/>
    </source>
</evidence>
<dbReference type="InterPro" id="IPR007359">
    <property type="entry name" value="SigmaE_reg_RseC_MucC"/>
</dbReference>
<sequence>MGEWGIVKEVSFGKAKIKLERKPICEKCGICHSEGKDFMLLEVEIGERARVGDKVRIQISAGKTLMATFIVFMIPLLALLTGILIGYLISGWLGSPSFWETLFGLSFFFLSFFLVRWYDKKAEKDKDYYPHIVEIAKENSKGGRWS</sequence>
<comment type="caution">
    <text evidence="2">The sequence shown here is derived from an EMBL/GenBank/DDBJ whole genome shotgun (WGS) entry which is preliminary data.</text>
</comment>
<evidence type="ECO:0000313" key="2">
    <source>
        <dbReference type="EMBL" id="TET07881.1"/>
    </source>
</evidence>
<dbReference type="PANTHER" id="PTHR35867:SF1">
    <property type="entry name" value="PROTEIN RSEC"/>
    <property type="match status" value="1"/>
</dbReference>
<evidence type="ECO:0000256" key="1">
    <source>
        <dbReference type="SAM" id="Phobius"/>
    </source>
</evidence>
<proteinExistence type="predicted"/>
<reference evidence="2 3" key="1">
    <citation type="submission" date="2019-03" db="EMBL/GenBank/DDBJ databases">
        <title>Metabolic potential of uncultured bacteria and archaea associated with petroleum seepage in deep-sea sediments.</title>
        <authorList>
            <person name="Dong X."/>
            <person name="Hubert C."/>
        </authorList>
    </citation>
    <scope>NUCLEOTIDE SEQUENCE [LARGE SCALE GENOMIC DNA]</scope>
    <source>
        <strain evidence="2">E44_bin7</strain>
    </source>
</reference>
<dbReference type="Pfam" id="PF04246">
    <property type="entry name" value="RseC_MucC"/>
    <property type="match status" value="1"/>
</dbReference>
<feature type="transmembrane region" description="Helical" evidence="1">
    <location>
        <begin position="64"/>
        <end position="89"/>
    </location>
</feature>
<dbReference type="PANTHER" id="PTHR35867">
    <property type="entry name" value="PROTEIN RSEC"/>
    <property type="match status" value="1"/>
</dbReference>
<gene>
    <name evidence="2" type="ORF">E3J84_06895</name>
</gene>
<organism evidence="2 3">
    <name type="scientific">Aerophobetes bacterium</name>
    <dbReference type="NCBI Taxonomy" id="2030807"/>
    <lineage>
        <taxon>Bacteria</taxon>
        <taxon>Candidatus Aerophobota</taxon>
    </lineage>
</organism>
<dbReference type="InterPro" id="IPR026268">
    <property type="entry name" value="RseC"/>
</dbReference>